<dbReference type="PANTHER" id="PTHR35457">
    <property type="entry name" value="HEME A SYNTHASE"/>
    <property type="match status" value="1"/>
</dbReference>
<keyword evidence="8" id="KW-0350">Heme biosynthesis</keyword>
<evidence type="ECO:0000256" key="9">
    <source>
        <dbReference type="ARBA" id="ARBA00023136"/>
    </source>
</evidence>
<feature type="transmembrane region" description="Helical" evidence="12">
    <location>
        <begin position="130"/>
        <end position="152"/>
    </location>
</feature>
<keyword evidence="4" id="KW-0479">Metal-binding</keyword>
<sequence>MLIREKANKLRRVNRHRFAVITAVLTVLALVIGNLVVATGSGDACGTDWPTCKGSLLPDFLDYKQVIEYSHRLFTGSLGFVILINAVLAWKRKYTGETSIGVLALLTMALLLTQSMVGAFNVILGTPPGFTTLDVVVSMFLLTSTVFLAVALQRVEVKSHEGRKINHSYKKLFSPALWVFIIYFLEVTVGAFLKHSGASKIVNNMVTDDLLISSNLLSKVIYNIHGISNTLIVIGALYLLFMSIRKSVLVPASAMFFLLIVVNGVTGFITQLSSLNQVASSIHMIVVVITVFQGAYLVSKAYFGPCFFTWTVKGEEDVS</sequence>
<comment type="caution">
    <text evidence="13">The sequence shown here is derived from an EMBL/GenBank/DDBJ whole genome shotgun (WGS) entry which is preliminary data.</text>
</comment>
<feature type="transmembrane region" description="Helical" evidence="12">
    <location>
        <begin position="102"/>
        <end position="124"/>
    </location>
</feature>
<feature type="transmembrane region" description="Helical" evidence="12">
    <location>
        <begin position="172"/>
        <end position="193"/>
    </location>
</feature>
<comment type="subcellular location">
    <subcellularLocation>
        <location evidence="1">Membrane</location>
        <topology evidence="1">Multi-pass membrane protein</topology>
    </subcellularLocation>
</comment>
<keyword evidence="7" id="KW-0408">Iron</keyword>
<evidence type="ECO:0000256" key="7">
    <source>
        <dbReference type="ARBA" id="ARBA00023004"/>
    </source>
</evidence>
<keyword evidence="5 12" id="KW-1133">Transmembrane helix</keyword>
<accession>A0A549YJ56</accession>
<dbReference type="EMBL" id="VJMZ01000001">
    <property type="protein sequence ID" value="TRM11916.1"/>
    <property type="molecule type" value="Genomic_DNA"/>
</dbReference>
<organism evidence="13 14">
    <name type="scientific">Lentibacillus cibarius</name>
    <dbReference type="NCBI Taxonomy" id="2583219"/>
    <lineage>
        <taxon>Bacteria</taxon>
        <taxon>Bacillati</taxon>
        <taxon>Bacillota</taxon>
        <taxon>Bacilli</taxon>
        <taxon>Bacillales</taxon>
        <taxon>Bacillaceae</taxon>
        <taxon>Lentibacillus</taxon>
    </lineage>
</organism>
<keyword evidence="10" id="KW-1015">Disulfide bond</keyword>
<dbReference type="GO" id="GO:0016020">
    <property type="term" value="C:membrane"/>
    <property type="evidence" value="ECO:0007669"/>
    <property type="project" value="UniProtKB-SubCell"/>
</dbReference>
<keyword evidence="14" id="KW-1185">Reference proteome</keyword>
<evidence type="ECO:0000256" key="3">
    <source>
        <dbReference type="ARBA" id="ARBA00022692"/>
    </source>
</evidence>
<evidence type="ECO:0000256" key="1">
    <source>
        <dbReference type="ARBA" id="ARBA00004141"/>
    </source>
</evidence>
<evidence type="ECO:0000256" key="8">
    <source>
        <dbReference type="ARBA" id="ARBA00023133"/>
    </source>
</evidence>
<evidence type="ECO:0000256" key="10">
    <source>
        <dbReference type="ARBA" id="ARBA00023157"/>
    </source>
</evidence>
<comment type="pathway">
    <text evidence="11">Porphyrin-containing compound metabolism.</text>
</comment>
<evidence type="ECO:0000256" key="12">
    <source>
        <dbReference type="SAM" id="Phobius"/>
    </source>
</evidence>
<evidence type="ECO:0000256" key="6">
    <source>
        <dbReference type="ARBA" id="ARBA00023002"/>
    </source>
</evidence>
<gene>
    <name evidence="13" type="ORF">FH966_09580</name>
</gene>
<dbReference type="InterPro" id="IPR050450">
    <property type="entry name" value="COX15/CtaA_HemeA_synthase"/>
</dbReference>
<evidence type="ECO:0000256" key="5">
    <source>
        <dbReference type="ARBA" id="ARBA00022989"/>
    </source>
</evidence>
<dbReference type="Proteomes" id="UP000319280">
    <property type="component" value="Unassembled WGS sequence"/>
</dbReference>
<evidence type="ECO:0008006" key="15">
    <source>
        <dbReference type="Google" id="ProtNLM"/>
    </source>
</evidence>
<evidence type="ECO:0000313" key="14">
    <source>
        <dbReference type="Proteomes" id="UP000319280"/>
    </source>
</evidence>
<feature type="transmembrane region" description="Helical" evidence="12">
    <location>
        <begin position="248"/>
        <end position="269"/>
    </location>
</feature>
<proteinExistence type="predicted"/>
<keyword evidence="6" id="KW-0560">Oxidoreductase</keyword>
<dbReference type="GO" id="GO:0046872">
    <property type="term" value="F:metal ion binding"/>
    <property type="evidence" value="ECO:0007669"/>
    <property type="project" value="UniProtKB-KW"/>
</dbReference>
<keyword evidence="3 12" id="KW-0812">Transmembrane</keyword>
<keyword evidence="2" id="KW-1003">Cell membrane</keyword>
<feature type="transmembrane region" description="Helical" evidence="12">
    <location>
        <begin position="20"/>
        <end position="40"/>
    </location>
</feature>
<dbReference type="Pfam" id="PF02628">
    <property type="entry name" value="COX15-CtaA"/>
    <property type="match status" value="1"/>
</dbReference>
<dbReference type="GO" id="GO:0016491">
    <property type="term" value="F:oxidoreductase activity"/>
    <property type="evidence" value="ECO:0007669"/>
    <property type="project" value="UniProtKB-KW"/>
</dbReference>
<feature type="transmembrane region" description="Helical" evidence="12">
    <location>
        <begin position="69"/>
        <end position="90"/>
    </location>
</feature>
<dbReference type="PANTHER" id="PTHR35457:SF1">
    <property type="entry name" value="HEME A SYNTHASE"/>
    <property type="match status" value="1"/>
</dbReference>
<protein>
    <recommendedName>
        <fullName evidence="15">Heme A synthase</fullName>
    </recommendedName>
</protein>
<evidence type="ECO:0000256" key="2">
    <source>
        <dbReference type="ARBA" id="ARBA00022475"/>
    </source>
</evidence>
<dbReference type="AlphaFoldDB" id="A0A549YJ56"/>
<dbReference type="InterPro" id="IPR003780">
    <property type="entry name" value="COX15/CtaA_fam"/>
</dbReference>
<evidence type="ECO:0000256" key="4">
    <source>
        <dbReference type="ARBA" id="ARBA00022723"/>
    </source>
</evidence>
<name>A0A549YJ56_9BACI</name>
<feature type="transmembrane region" description="Helical" evidence="12">
    <location>
        <begin position="220"/>
        <end position="241"/>
    </location>
</feature>
<dbReference type="GO" id="GO:0006784">
    <property type="term" value="P:heme A biosynthetic process"/>
    <property type="evidence" value="ECO:0007669"/>
    <property type="project" value="InterPro"/>
</dbReference>
<feature type="transmembrane region" description="Helical" evidence="12">
    <location>
        <begin position="281"/>
        <end position="298"/>
    </location>
</feature>
<evidence type="ECO:0000313" key="13">
    <source>
        <dbReference type="EMBL" id="TRM11916.1"/>
    </source>
</evidence>
<keyword evidence="9 12" id="KW-0472">Membrane</keyword>
<evidence type="ECO:0000256" key="11">
    <source>
        <dbReference type="ARBA" id="ARBA00023444"/>
    </source>
</evidence>
<reference evidence="13 14" key="1">
    <citation type="submission" date="2019-07" db="EMBL/GenBank/DDBJ databases">
        <title>Genomic analysis of Lentibacillus sp. NKC851-2.</title>
        <authorList>
            <person name="Oh Y.J."/>
        </authorList>
    </citation>
    <scope>NUCLEOTIDE SEQUENCE [LARGE SCALE GENOMIC DNA]</scope>
    <source>
        <strain evidence="13 14">NKC851-2</strain>
    </source>
</reference>